<proteinExistence type="inferred from homology"/>
<keyword evidence="5 12" id="KW-0812">Transmembrane</keyword>
<organism evidence="13 14">
    <name type="scientific">Molorchus minor</name>
    <dbReference type="NCBI Taxonomy" id="1323400"/>
    <lineage>
        <taxon>Eukaryota</taxon>
        <taxon>Metazoa</taxon>
        <taxon>Ecdysozoa</taxon>
        <taxon>Arthropoda</taxon>
        <taxon>Hexapoda</taxon>
        <taxon>Insecta</taxon>
        <taxon>Pterygota</taxon>
        <taxon>Neoptera</taxon>
        <taxon>Endopterygota</taxon>
        <taxon>Coleoptera</taxon>
        <taxon>Polyphaga</taxon>
        <taxon>Cucujiformia</taxon>
        <taxon>Chrysomeloidea</taxon>
        <taxon>Cerambycidae</taxon>
        <taxon>Lamiinae</taxon>
        <taxon>Monochamini</taxon>
        <taxon>Molorchus</taxon>
    </lineage>
</organism>
<dbReference type="Gene3D" id="1.20.1730.10">
    <property type="entry name" value="Sodium/glucose cotransporter"/>
    <property type="match status" value="2"/>
</dbReference>
<accession>A0ABQ9JKN1</accession>
<dbReference type="InterPro" id="IPR001734">
    <property type="entry name" value="Na/solute_symporter"/>
</dbReference>
<keyword evidence="6 12" id="KW-1133">Transmembrane helix</keyword>
<keyword evidence="9 12" id="KW-0472">Membrane</keyword>
<evidence type="ECO:0000256" key="6">
    <source>
        <dbReference type="ARBA" id="ARBA00022989"/>
    </source>
</evidence>
<keyword evidence="3" id="KW-0813">Transport</keyword>
<dbReference type="Pfam" id="PF00474">
    <property type="entry name" value="SSF"/>
    <property type="match status" value="1"/>
</dbReference>
<evidence type="ECO:0000256" key="5">
    <source>
        <dbReference type="ARBA" id="ARBA00022692"/>
    </source>
</evidence>
<dbReference type="InterPro" id="IPR038377">
    <property type="entry name" value="Na/Glc_symporter_sf"/>
</dbReference>
<evidence type="ECO:0000256" key="7">
    <source>
        <dbReference type="ARBA" id="ARBA00023053"/>
    </source>
</evidence>
<dbReference type="PROSITE" id="PS50283">
    <property type="entry name" value="NA_SOLUT_SYMP_3"/>
    <property type="match status" value="1"/>
</dbReference>
<dbReference type="PANTHER" id="PTHR42985:SF5">
    <property type="entry name" value="FI02094P-RELATED"/>
    <property type="match status" value="1"/>
</dbReference>
<evidence type="ECO:0000313" key="14">
    <source>
        <dbReference type="Proteomes" id="UP001162164"/>
    </source>
</evidence>
<name>A0ABQ9JKN1_9CUCU</name>
<gene>
    <name evidence="13" type="ORF">NQ317_017493</name>
</gene>
<sequence>MVLTIKRTFIFGVQLRETVASLCCLHTLDPLWQTLVNVFVLVGLVWSVDEGGLKGVVWTDVIQTVIMFFAMVLVVVKGTMDIGGIKNVFKRNWESDRIEGPNSLSTGLNAMAAVVLEDFYKPFFKKQLTERQTFYLMSFTVLVVGTICIGMVFVVEKLGTVLQLFFTCLAVMDDALPHCADIRRDWREFIGLRHVSSQTSYCCHPFIHKTAKLTHQSLHHSNIVEASRGDTYRAGAELEPTQPANAPTGIELHQQQPSAPFLMLAHKTRFFDSTTTTQKVLHSSRIKTERHTAVSKLLVLISAAYGCKTQDEYCTNLERYMIYRLSYLWYSLIGTFVAMFVGLLVSSLTKPTDPRDVDPLLLAPFVRRLIKSKAQPNGRVDESTKVNMLLKLPIILFIALTTSATEEPSRWPRSLQPGAPNVNNKDQPWQLDPHIERDKNGNTRTGANVKHHGDNHDFDAGWSKVVRGPNKAKPTWHVGGTYRWRRSLQPGAPNINNKDQPWQLDPHIERDENGNTRTGANVKHHGDNHDFDAGWSKVVRGPSKAKPTWHVGGTYRWRRSLQPGAPNINNKDQPWQLDPHIERDENGNTRTGANVKHHGDNHDFDAGWSKVVRGPSKAKPTWHVGGTYRWRRSLQPGAPNINNKDQPWQLDPHIERDDNGNTRTGANVKHHGDNHDFDAGWSKVVRGPNKAKPTWHVGDQPWQLDPHIERDENGNTRTGANVKHHGDNHDFDAGWSKVVRGPSKAKPTWHVGGTYRWRRSLQPGAPNIINKDQPWQLDPHIERDENGNTRTGANVKHHGDNHDFDAGWSKVVRGPSKAKPTWHVGGTYRWRRSIEADVPVVHMEDHVPLEVEQPETYDVEEEGLDVLSPNIAVHKKDVGENEEKY</sequence>
<evidence type="ECO:0000256" key="10">
    <source>
        <dbReference type="ARBA" id="ARBA00023201"/>
    </source>
</evidence>
<feature type="region of interest" description="Disordered" evidence="11">
    <location>
        <begin position="408"/>
        <end position="474"/>
    </location>
</feature>
<feature type="transmembrane region" description="Helical" evidence="12">
    <location>
        <begin position="30"/>
        <end position="48"/>
    </location>
</feature>
<evidence type="ECO:0000256" key="11">
    <source>
        <dbReference type="SAM" id="MobiDB-lite"/>
    </source>
</evidence>
<keyword evidence="10" id="KW-0739">Sodium transport</keyword>
<dbReference type="Pfam" id="PF06286">
    <property type="entry name" value="Coleoptericin"/>
    <property type="match status" value="6"/>
</dbReference>
<evidence type="ECO:0000256" key="4">
    <source>
        <dbReference type="ARBA" id="ARBA00022475"/>
    </source>
</evidence>
<feature type="transmembrane region" description="Helical" evidence="12">
    <location>
        <begin position="134"/>
        <end position="155"/>
    </location>
</feature>
<evidence type="ECO:0000256" key="2">
    <source>
        <dbReference type="ARBA" id="ARBA00006434"/>
    </source>
</evidence>
<dbReference type="InterPro" id="IPR051163">
    <property type="entry name" value="Sodium:Solute_Symporter_SSF"/>
</dbReference>
<evidence type="ECO:0000256" key="3">
    <source>
        <dbReference type="ARBA" id="ARBA00022448"/>
    </source>
</evidence>
<dbReference type="InterPro" id="IPR009382">
    <property type="entry name" value="Coleoptericin"/>
</dbReference>
<feature type="transmembrane region" description="Helical" evidence="12">
    <location>
        <begin position="327"/>
        <end position="348"/>
    </location>
</feature>
<comment type="subcellular location">
    <subcellularLocation>
        <location evidence="1">Cell membrane</location>
        <topology evidence="1">Multi-pass membrane protein</topology>
    </subcellularLocation>
</comment>
<protein>
    <submittedName>
        <fullName evidence="13">Uncharacterized protein</fullName>
    </submittedName>
</protein>
<comment type="similarity">
    <text evidence="2">Belongs to the sodium:solute symporter (SSF) (TC 2.A.21) family.</text>
</comment>
<reference evidence="13" key="1">
    <citation type="journal article" date="2023" name="Insect Mol. Biol.">
        <title>Genome sequencing provides insights into the evolution of gene families encoding plant cell wall-degrading enzymes in longhorned beetles.</title>
        <authorList>
            <person name="Shin N.R."/>
            <person name="Okamura Y."/>
            <person name="Kirsch R."/>
            <person name="Pauchet Y."/>
        </authorList>
    </citation>
    <scope>NUCLEOTIDE SEQUENCE</scope>
    <source>
        <tissue evidence="13">Midgut</tissue>
    </source>
</reference>
<dbReference type="Proteomes" id="UP001162164">
    <property type="component" value="Unassembled WGS sequence"/>
</dbReference>
<dbReference type="EMBL" id="JAPWTJ010000404">
    <property type="protein sequence ID" value="KAJ8978769.1"/>
    <property type="molecule type" value="Genomic_DNA"/>
</dbReference>
<evidence type="ECO:0000256" key="12">
    <source>
        <dbReference type="SAM" id="Phobius"/>
    </source>
</evidence>
<keyword evidence="7" id="KW-0915">Sodium</keyword>
<dbReference type="PANTHER" id="PTHR42985">
    <property type="entry name" value="SODIUM-COUPLED MONOCARBOXYLATE TRANSPORTER"/>
    <property type="match status" value="1"/>
</dbReference>
<evidence type="ECO:0000256" key="1">
    <source>
        <dbReference type="ARBA" id="ARBA00004651"/>
    </source>
</evidence>
<keyword evidence="8" id="KW-0406">Ion transport</keyword>
<feature type="transmembrane region" description="Helical" evidence="12">
    <location>
        <begin position="55"/>
        <end position="76"/>
    </location>
</feature>
<evidence type="ECO:0000256" key="8">
    <source>
        <dbReference type="ARBA" id="ARBA00023065"/>
    </source>
</evidence>
<comment type="caution">
    <text evidence="13">The sequence shown here is derived from an EMBL/GenBank/DDBJ whole genome shotgun (WGS) entry which is preliminary data.</text>
</comment>
<evidence type="ECO:0000256" key="9">
    <source>
        <dbReference type="ARBA" id="ARBA00023136"/>
    </source>
</evidence>
<evidence type="ECO:0000313" key="13">
    <source>
        <dbReference type="EMBL" id="KAJ8978769.1"/>
    </source>
</evidence>
<keyword evidence="4" id="KW-1003">Cell membrane</keyword>
<keyword evidence="14" id="KW-1185">Reference proteome</keyword>